<evidence type="ECO:0000313" key="3">
    <source>
        <dbReference type="Proteomes" id="UP000198850"/>
    </source>
</evidence>
<proteinExistence type="predicted"/>
<dbReference type="RefSeq" id="WP_090556681.1">
    <property type="nucleotide sequence ID" value="NZ_FNRA01000005.1"/>
</dbReference>
<evidence type="ECO:0000313" key="2">
    <source>
        <dbReference type="EMBL" id="SEA78342.1"/>
    </source>
</evidence>
<reference evidence="2 3" key="1">
    <citation type="submission" date="2016-10" db="EMBL/GenBank/DDBJ databases">
        <authorList>
            <person name="de Groot N.N."/>
        </authorList>
    </citation>
    <scope>NUCLEOTIDE SEQUENCE [LARGE SCALE GENOMIC DNA]</scope>
    <source>
        <strain evidence="2 3">DSM 19033</strain>
    </source>
</reference>
<evidence type="ECO:0000256" key="1">
    <source>
        <dbReference type="SAM" id="MobiDB-lite"/>
    </source>
</evidence>
<dbReference type="STRING" id="425514.SAMN05443550_105181"/>
<protein>
    <submittedName>
        <fullName evidence="2">Uncharacterized protein</fullName>
    </submittedName>
</protein>
<dbReference type="OrthoDB" id="771369at2"/>
<name>A0A1H4E1S1_9SPHI</name>
<feature type="region of interest" description="Disordered" evidence="1">
    <location>
        <begin position="1"/>
        <end position="24"/>
    </location>
</feature>
<dbReference type="AlphaFoldDB" id="A0A1H4E1S1"/>
<feature type="region of interest" description="Disordered" evidence="1">
    <location>
        <begin position="45"/>
        <end position="69"/>
    </location>
</feature>
<dbReference type="Proteomes" id="UP000198850">
    <property type="component" value="Unassembled WGS sequence"/>
</dbReference>
<accession>A0A1H4E1S1</accession>
<keyword evidence="3" id="KW-1185">Reference proteome</keyword>
<sequence>MQTNPHNEAEESQQNQEEHRHIPFNGFVNVNDIVRKRRQLRNAEFNVADESWDADFNQQTEQRPKGDPG</sequence>
<organism evidence="2 3">
    <name type="scientific">Pedobacter hartonius</name>
    <dbReference type="NCBI Taxonomy" id="425514"/>
    <lineage>
        <taxon>Bacteria</taxon>
        <taxon>Pseudomonadati</taxon>
        <taxon>Bacteroidota</taxon>
        <taxon>Sphingobacteriia</taxon>
        <taxon>Sphingobacteriales</taxon>
        <taxon>Sphingobacteriaceae</taxon>
        <taxon>Pedobacter</taxon>
    </lineage>
</organism>
<dbReference type="EMBL" id="FNRA01000005">
    <property type="protein sequence ID" value="SEA78342.1"/>
    <property type="molecule type" value="Genomic_DNA"/>
</dbReference>
<gene>
    <name evidence="2" type="ORF">SAMN05443550_105181</name>
</gene>